<dbReference type="GO" id="GO:0007234">
    <property type="term" value="P:osmosensory signaling via phosphorelay pathway"/>
    <property type="evidence" value="ECO:0007669"/>
    <property type="project" value="TreeGrafter"/>
</dbReference>
<keyword evidence="7" id="KW-0418">Kinase</keyword>
<feature type="domain" description="HAMP" evidence="13">
    <location>
        <begin position="190"/>
        <end position="242"/>
    </location>
</feature>
<dbReference type="GO" id="GO:0005524">
    <property type="term" value="F:ATP binding"/>
    <property type="evidence" value="ECO:0007669"/>
    <property type="project" value="UniProtKB-KW"/>
</dbReference>
<dbReference type="FunFam" id="1.10.287.130:FF:000001">
    <property type="entry name" value="Two-component sensor histidine kinase"/>
    <property type="match status" value="1"/>
</dbReference>
<dbReference type="GO" id="GO:0000156">
    <property type="term" value="F:phosphorelay response regulator activity"/>
    <property type="evidence" value="ECO:0007669"/>
    <property type="project" value="TreeGrafter"/>
</dbReference>
<accession>A0A9D1LBT0</accession>
<dbReference type="Gene3D" id="3.30.565.10">
    <property type="entry name" value="Histidine kinase-like ATPase, C-terminal domain"/>
    <property type="match status" value="1"/>
</dbReference>
<protein>
    <recommendedName>
        <fullName evidence="3">histidine kinase</fullName>
        <ecNumber evidence="3">2.7.13.3</ecNumber>
    </recommendedName>
</protein>
<evidence type="ECO:0000259" key="12">
    <source>
        <dbReference type="PROSITE" id="PS50109"/>
    </source>
</evidence>
<feature type="transmembrane region" description="Helical" evidence="11">
    <location>
        <begin position="166"/>
        <end position="189"/>
    </location>
</feature>
<dbReference type="GO" id="GO:0016020">
    <property type="term" value="C:membrane"/>
    <property type="evidence" value="ECO:0007669"/>
    <property type="project" value="UniProtKB-SubCell"/>
</dbReference>
<evidence type="ECO:0000313" key="14">
    <source>
        <dbReference type="EMBL" id="HIU34783.1"/>
    </source>
</evidence>
<evidence type="ECO:0000256" key="7">
    <source>
        <dbReference type="ARBA" id="ARBA00022777"/>
    </source>
</evidence>
<evidence type="ECO:0000256" key="6">
    <source>
        <dbReference type="ARBA" id="ARBA00022741"/>
    </source>
</evidence>
<dbReference type="InterPro" id="IPR004358">
    <property type="entry name" value="Sig_transdc_His_kin-like_C"/>
</dbReference>
<dbReference type="PANTHER" id="PTHR42878:SF7">
    <property type="entry name" value="SENSOR HISTIDINE KINASE GLRK"/>
    <property type="match status" value="1"/>
</dbReference>
<comment type="catalytic activity">
    <reaction evidence="1">
        <text>ATP + protein L-histidine = ADP + protein N-phospho-L-histidine.</text>
        <dbReference type="EC" id="2.7.13.3"/>
    </reaction>
</comment>
<keyword evidence="5" id="KW-0808">Transferase</keyword>
<dbReference type="PROSITE" id="PS50885">
    <property type="entry name" value="HAMP"/>
    <property type="match status" value="1"/>
</dbReference>
<comment type="caution">
    <text evidence="14">The sequence shown here is derived from an EMBL/GenBank/DDBJ whole genome shotgun (WGS) entry which is preliminary data.</text>
</comment>
<proteinExistence type="predicted"/>
<evidence type="ECO:0000256" key="4">
    <source>
        <dbReference type="ARBA" id="ARBA00022553"/>
    </source>
</evidence>
<evidence type="ECO:0000256" key="11">
    <source>
        <dbReference type="SAM" id="Phobius"/>
    </source>
</evidence>
<dbReference type="CDD" id="cd00075">
    <property type="entry name" value="HATPase"/>
    <property type="match status" value="1"/>
</dbReference>
<dbReference type="SUPFAM" id="SSF47384">
    <property type="entry name" value="Homodimeric domain of signal transducing histidine kinase"/>
    <property type="match status" value="1"/>
</dbReference>
<dbReference type="PROSITE" id="PS50109">
    <property type="entry name" value="HIS_KIN"/>
    <property type="match status" value="1"/>
</dbReference>
<sequence>MLITVFTVLLFTAVLATSLQIDRQESYEAEVFSQAREVAEYMSRLNLLSSIRENSTMQFVIRSKLADIHDRYNADVWIVSYGSNYNYVEYLDSSWNTSEYLTSEAVNEQLLKISRGEEIRVKGLFPELGKEIVTIGVPWKYSEGHVVGAVLLHISTESLQVHITDMLPMLLLAGLGVLILGTLFSLVLARSQIQPLREITDAVNTFAKGKLDRRVNLQCGGELQKLGDSINQMAFELSNLEESRKSFVANVSHELRSPLTSIRGYVEALQDGTIDPADRAKYMGVVLDETNRLTDLVRDLLDLSRMDSGKFPLHLQRTDLNELIRLSVLSFEKRIEEKQIEVEVTLDDDPRFVRADPDRIRQVMTNLIDNALKFLPEKGRLSVGARREGKNILVWVEDNGPGISPEDLPFIFDRFYKADKAHTSGMGTGLGLSIVKRILDQHDSRIQARSEEGKTVFSFALREDRENKEIPVNR</sequence>
<organism evidence="14 15">
    <name type="scientific">Candidatus Pullichristensenella excrementigallinarum</name>
    <dbReference type="NCBI Taxonomy" id="2840907"/>
    <lineage>
        <taxon>Bacteria</taxon>
        <taxon>Bacillati</taxon>
        <taxon>Bacillota</taxon>
        <taxon>Clostridia</taxon>
        <taxon>Candidatus Pullichristensenella</taxon>
    </lineage>
</organism>
<dbReference type="Pfam" id="PF00512">
    <property type="entry name" value="HisKA"/>
    <property type="match status" value="1"/>
</dbReference>
<dbReference type="InterPro" id="IPR005467">
    <property type="entry name" value="His_kinase_dom"/>
</dbReference>
<evidence type="ECO:0000256" key="3">
    <source>
        <dbReference type="ARBA" id="ARBA00012438"/>
    </source>
</evidence>
<keyword evidence="9" id="KW-0902">Two-component regulatory system</keyword>
<comment type="subcellular location">
    <subcellularLocation>
        <location evidence="2">Membrane</location>
    </subcellularLocation>
</comment>
<dbReference type="InterPro" id="IPR003594">
    <property type="entry name" value="HATPase_dom"/>
</dbReference>
<evidence type="ECO:0000256" key="1">
    <source>
        <dbReference type="ARBA" id="ARBA00000085"/>
    </source>
</evidence>
<reference evidence="14" key="2">
    <citation type="journal article" date="2021" name="PeerJ">
        <title>Extensive microbial diversity within the chicken gut microbiome revealed by metagenomics and culture.</title>
        <authorList>
            <person name="Gilroy R."/>
            <person name="Ravi A."/>
            <person name="Getino M."/>
            <person name="Pursley I."/>
            <person name="Horton D.L."/>
            <person name="Alikhan N.F."/>
            <person name="Baker D."/>
            <person name="Gharbi K."/>
            <person name="Hall N."/>
            <person name="Watson M."/>
            <person name="Adriaenssens E.M."/>
            <person name="Foster-Nyarko E."/>
            <person name="Jarju S."/>
            <person name="Secka A."/>
            <person name="Antonio M."/>
            <person name="Oren A."/>
            <person name="Chaudhuri R.R."/>
            <person name="La Ragione R."/>
            <person name="Hildebrand F."/>
            <person name="Pallen M.J."/>
        </authorList>
    </citation>
    <scope>NUCLEOTIDE SEQUENCE</scope>
    <source>
        <strain evidence="14">ChiHcec3-11533</strain>
    </source>
</reference>
<dbReference type="InterPro" id="IPR036890">
    <property type="entry name" value="HATPase_C_sf"/>
</dbReference>
<dbReference type="Gene3D" id="1.10.287.130">
    <property type="match status" value="1"/>
</dbReference>
<dbReference type="GO" id="GO:0030295">
    <property type="term" value="F:protein kinase activator activity"/>
    <property type="evidence" value="ECO:0007669"/>
    <property type="project" value="TreeGrafter"/>
</dbReference>
<keyword evidence="10 11" id="KW-0472">Membrane</keyword>
<feature type="domain" description="Histidine kinase" evidence="12">
    <location>
        <begin position="250"/>
        <end position="465"/>
    </location>
</feature>
<dbReference type="Pfam" id="PF00672">
    <property type="entry name" value="HAMP"/>
    <property type="match status" value="1"/>
</dbReference>
<dbReference type="SUPFAM" id="SSF158472">
    <property type="entry name" value="HAMP domain-like"/>
    <property type="match status" value="1"/>
</dbReference>
<dbReference type="PANTHER" id="PTHR42878">
    <property type="entry name" value="TWO-COMPONENT HISTIDINE KINASE"/>
    <property type="match status" value="1"/>
</dbReference>
<name>A0A9D1LBT0_9FIRM</name>
<dbReference type="Gene3D" id="6.10.340.10">
    <property type="match status" value="1"/>
</dbReference>
<keyword evidence="4" id="KW-0597">Phosphoprotein</keyword>
<dbReference type="Proteomes" id="UP000824072">
    <property type="component" value="Unassembled WGS sequence"/>
</dbReference>
<dbReference type="InterPro" id="IPR050351">
    <property type="entry name" value="BphY/WalK/GraS-like"/>
</dbReference>
<keyword evidence="6" id="KW-0547">Nucleotide-binding</keyword>
<dbReference type="InterPro" id="IPR003660">
    <property type="entry name" value="HAMP_dom"/>
</dbReference>
<dbReference type="EC" id="2.7.13.3" evidence="3"/>
<dbReference type="PRINTS" id="PR00344">
    <property type="entry name" value="BCTRLSENSOR"/>
</dbReference>
<evidence type="ECO:0000256" key="8">
    <source>
        <dbReference type="ARBA" id="ARBA00022840"/>
    </source>
</evidence>
<dbReference type="SMART" id="SM00304">
    <property type="entry name" value="HAMP"/>
    <property type="match status" value="1"/>
</dbReference>
<dbReference type="SMART" id="SM00388">
    <property type="entry name" value="HisKA"/>
    <property type="match status" value="1"/>
</dbReference>
<keyword evidence="8" id="KW-0067">ATP-binding</keyword>
<dbReference type="InterPro" id="IPR003661">
    <property type="entry name" value="HisK_dim/P_dom"/>
</dbReference>
<dbReference type="AlphaFoldDB" id="A0A9D1LBT0"/>
<dbReference type="SUPFAM" id="SSF55874">
    <property type="entry name" value="ATPase domain of HSP90 chaperone/DNA topoisomerase II/histidine kinase"/>
    <property type="match status" value="1"/>
</dbReference>
<dbReference type="FunFam" id="3.30.565.10:FF:000006">
    <property type="entry name" value="Sensor histidine kinase WalK"/>
    <property type="match status" value="1"/>
</dbReference>
<evidence type="ECO:0000256" key="9">
    <source>
        <dbReference type="ARBA" id="ARBA00023012"/>
    </source>
</evidence>
<dbReference type="Pfam" id="PF02518">
    <property type="entry name" value="HATPase_c"/>
    <property type="match status" value="1"/>
</dbReference>
<evidence type="ECO:0000313" key="15">
    <source>
        <dbReference type="Proteomes" id="UP000824072"/>
    </source>
</evidence>
<dbReference type="EMBL" id="DVMU01000205">
    <property type="protein sequence ID" value="HIU34783.1"/>
    <property type="molecule type" value="Genomic_DNA"/>
</dbReference>
<keyword evidence="11" id="KW-0812">Transmembrane</keyword>
<dbReference type="GO" id="GO:0000155">
    <property type="term" value="F:phosphorelay sensor kinase activity"/>
    <property type="evidence" value="ECO:0007669"/>
    <property type="project" value="InterPro"/>
</dbReference>
<dbReference type="CDD" id="cd06225">
    <property type="entry name" value="HAMP"/>
    <property type="match status" value="1"/>
</dbReference>
<dbReference type="SMART" id="SM00387">
    <property type="entry name" value="HATPase_c"/>
    <property type="match status" value="1"/>
</dbReference>
<dbReference type="CDD" id="cd00082">
    <property type="entry name" value="HisKA"/>
    <property type="match status" value="1"/>
</dbReference>
<evidence type="ECO:0000256" key="2">
    <source>
        <dbReference type="ARBA" id="ARBA00004370"/>
    </source>
</evidence>
<gene>
    <name evidence="14" type="ORF">IAB02_09485</name>
</gene>
<evidence type="ECO:0000256" key="5">
    <source>
        <dbReference type="ARBA" id="ARBA00022679"/>
    </source>
</evidence>
<keyword evidence="11" id="KW-1133">Transmembrane helix</keyword>
<reference evidence="14" key="1">
    <citation type="submission" date="2020-10" db="EMBL/GenBank/DDBJ databases">
        <authorList>
            <person name="Gilroy R."/>
        </authorList>
    </citation>
    <scope>NUCLEOTIDE SEQUENCE</scope>
    <source>
        <strain evidence="14">ChiHcec3-11533</strain>
    </source>
</reference>
<evidence type="ECO:0000256" key="10">
    <source>
        <dbReference type="ARBA" id="ARBA00023136"/>
    </source>
</evidence>
<dbReference type="InterPro" id="IPR036097">
    <property type="entry name" value="HisK_dim/P_sf"/>
</dbReference>
<evidence type="ECO:0000259" key="13">
    <source>
        <dbReference type="PROSITE" id="PS50885"/>
    </source>
</evidence>